<keyword evidence="4" id="KW-0285">Flavoprotein</keyword>
<evidence type="ECO:0000256" key="4">
    <source>
        <dbReference type="ARBA" id="ARBA00022630"/>
    </source>
</evidence>
<evidence type="ECO:0000256" key="2">
    <source>
        <dbReference type="ARBA" id="ARBA00005179"/>
    </source>
</evidence>
<feature type="domain" description="FAD-binding" evidence="7">
    <location>
        <begin position="9"/>
        <end position="348"/>
    </location>
</feature>
<dbReference type="InterPro" id="IPR050562">
    <property type="entry name" value="FAD_mOase_fung"/>
</dbReference>
<accession>A0A9P8UBG8</accession>
<gene>
    <name evidence="8" type="ORF">BKA67DRAFT_541595</name>
</gene>
<evidence type="ECO:0000259" key="7">
    <source>
        <dbReference type="Pfam" id="PF01494"/>
    </source>
</evidence>
<protein>
    <recommendedName>
        <fullName evidence="7">FAD-binding domain-containing protein</fullName>
    </recommendedName>
</protein>
<dbReference type="InterPro" id="IPR002938">
    <property type="entry name" value="FAD-bd"/>
</dbReference>
<dbReference type="RefSeq" id="XP_045951880.1">
    <property type="nucleotide sequence ID" value="XM_046100965.1"/>
</dbReference>
<evidence type="ECO:0000256" key="6">
    <source>
        <dbReference type="ARBA" id="ARBA00023002"/>
    </source>
</evidence>
<comment type="pathway">
    <text evidence="2">Secondary metabolite biosynthesis.</text>
</comment>
<evidence type="ECO:0000313" key="9">
    <source>
        <dbReference type="Proteomes" id="UP000758603"/>
    </source>
</evidence>
<organism evidence="8 9">
    <name type="scientific">Truncatella angustata</name>
    <dbReference type="NCBI Taxonomy" id="152316"/>
    <lineage>
        <taxon>Eukaryota</taxon>
        <taxon>Fungi</taxon>
        <taxon>Dikarya</taxon>
        <taxon>Ascomycota</taxon>
        <taxon>Pezizomycotina</taxon>
        <taxon>Sordariomycetes</taxon>
        <taxon>Xylariomycetidae</taxon>
        <taxon>Amphisphaeriales</taxon>
        <taxon>Sporocadaceae</taxon>
        <taxon>Truncatella</taxon>
    </lineage>
</organism>
<keyword evidence="5" id="KW-0274">FAD</keyword>
<proteinExistence type="inferred from homology"/>
<dbReference type="Pfam" id="PF01494">
    <property type="entry name" value="FAD_binding_3"/>
    <property type="match status" value="1"/>
</dbReference>
<evidence type="ECO:0000256" key="5">
    <source>
        <dbReference type="ARBA" id="ARBA00022827"/>
    </source>
</evidence>
<dbReference type="InterPro" id="IPR036188">
    <property type="entry name" value="FAD/NAD-bd_sf"/>
</dbReference>
<name>A0A9P8UBG8_9PEZI</name>
<dbReference type="PRINTS" id="PR00420">
    <property type="entry name" value="RNGMNOXGNASE"/>
</dbReference>
<evidence type="ECO:0000313" key="8">
    <source>
        <dbReference type="EMBL" id="KAH6645366.1"/>
    </source>
</evidence>
<dbReference type="GO" id="GO:0004497">
    <property type="term" value="F:monooxygenase activity"/>
    <property type="evidence" value="ECO:0007669"/>
    <property type="project" value="InterPro"/>
</dbReference>
<reference evidence="8" key="1">
    <citation type="journal article" date="2021" name="Nat. Commun.">
        <title>Genetic determinants of endophytism in the Arabidopsis root mycobiome.</title>
        <authorList>
            <person name="Mesny F."/>
            <person name="Miyauchi S."/>
            <person name="Thiergart T."/>
            <person name="Pickel B."/>
            <person name="Atanasova L."/>
            <person name="Karlsson M."/>
            <person name="Huettel B."/>
            <person name="Barry K.W."/>
            <person name="Haridas S."/>
            <person name="Chen C."/>
            <person name="Bauer D."/>
            <person name="Andreopoulos W."/>
            <person name="Pangilinan J."/>
            <person name="LaButti K."/>
            <person name="Riley R."/>
            <person name="Lipzen A."/>
            <person name="Clum A."/>
            <person name="Drula E."/>
            <person name="Henrissat B."/>
            <person name="Kohler A."/>
            <person name="Grigoriev I.V."/>
            <person name="Martin F.M."/>
            <person name="Hacquard S."/>
        </authorList>
    </citation>
    <scope>NUCLEOTIDE SEQUENCE</scope>
    <source>
        <strain evidence="8">MPI-SDFR-AT-0073</strain>
    </source>
</reference>
<keyword evidence="6" id="KW-0560">Oxidoreductase</keyword>
<dbReference type="Gene3D" id="3.50.50.60">
    <property type="entry name" value="FAD/NAD(P)-binding domain"/>
    <property type="match status" value="1"/>
</dbReference>
<comment type="caution">
    <text evidence="8">The sequence shown here is derived from an EMBL/GenBank/DDBJ whole genome shotgun (WGS) entry which is preliminary data.</text>
</comment>
<dbReference type="PANTHER" id="PTHR47356">
    <property type="entry name" value="FAD-DEPENDENT MONOOXYGENASE ASQG-RELATED"/>
    <property type="match status" value="1"/>
</dbReference>
<comment type="similarity">
    <text evidence="3">Belongs to the paxM FAD-dependent monooxygenase family.</text>
</comment>
<dbReference type="SUPFAM" id="SSF51905">
    <property type="entry name" value="FAD/NAD(P)-binding domain"/>
    <property type="match status" value="1"/>
</dbReference>
<dbReference type="OrthoDB" id="10029326at2759"/>
<dbReference type="GeneID" id="70129857"/>
<dbReference type="Proteomes" id="UP000758603">
    <property type="component" value="Unassembled WGS sequence"/>
</dbReference>
<sequence length="486" mass="54127">MSSTDSPFRVIVIGGGIAGLSASHMLHKAGIDHIVLERRSEIARLEGGSMFIYPHGSRILDQLGCLETVQKGTVPPGRWFIRLPGGKKILESSFFSHIQQNHGYNMLIFERPKFIRDLYETLPDKTRVRTNASVDAIRQDENGVDVVLSNGEIERGDLVLGCDGVYSTTRSAMWDAANSASPGMITVKEKRSLLAAISADWYCLVFVTPGIPELSETDMTVINTPEHSHLFTLTPKRGFFSVYFLLDKPCPWPKRAKRFTEQDAEELARSVADHPLSDTVMFGEVWERRLRSSVIHLEEGVLDHWYHGRIALAGDSAHKVMPNMGLGGNSSIESVAVLTNHLHQMLVDNNWKKPSSSKLEETLAAYQEERVGRMKHIFKFSSSMSQGWKTPWYKFLSTWILPVIPDKLLAAEMSKIVSGAPKLDFVELKNLPSGRVPWKYLESGKRSTEAGAVSTNKLGGLSLVTALGVAFYYYYGARSLPLISLS</sequence>
<dbReference type="GO" id="GO:0071949">
    <property type="term" value="F:FAD binding"/>
    <property type="evidence" value="ECO:0007669"/>
    <property type="project" value="InterPro"/>
</dbReference>
<dbReference type="AlphaFoldDB" id="A0A9P8UBG8"/>
<keyword evidence="9" id="KW-1185">Reference proteome</keyword>
<evidence type="ECO:0000256" key="1">
    <source>
        <dbReference type="ARBA" id="ARBA00001974"/>
    </source>
</evidence>
<dbReference type="PANTHER" id="PTHR47356:SF2">
    <property type="entry name" value="FAD-BINDING DOMAIN-CONTAINING PROTEIN-RELATED"/>
    <property type="match status" value="1"/>
</dbReference>
<comment type="cofactor">
    <cofactor evidence="1">
        <name>FAD</name>
        <dbReference type="ChEBI" id="CHEBI:57692"/>
    </cofactor>
</comment>
<dbReference type="EMBL" id="JAGPXC010000011">
    <property type="protein sequence ID" value="KAH6645366.1"/>
    <property type="molecule type" value="Genomic_DNA"/>
</dbReference>
<evidence type="ECO:0000256" key="3">
    <source>
        <dbReference type="ARBA" id="ARBA00007992"/>
    </source>
</evidence>